<dbReference type="InterPro" id="IPR050883">
    <property type="entry name" value="PNGase"/>
</dbReference>
<dbReference type="InterPro" id="IPR041371">
    <property type="entry name" value="GH92_N"/>
</dbReference>
<dbReference type="SUPFAM" id="SSF48208">
    <property type="entry name" value="Six-hairpin glycosidases"/>
    <property type="match status" value="1"/>
</dbReference>
<sequence length="877" mass="97716">MKSTTLSLSACFHSALIVAHPSIRQEEPRDEDHSVRSNYHDNIGVLQYVNPHIGTYGTSPNDNGGMIPSVSVPFGMTRWTPQTRENYISQVPYHDNDSYVHGFQATHQPAIWMGELGQTVIAPGWTSEIKPAFEQRGMAFDKEDEVSTPYVYEVMLDADTEGEHNWGLTEAAAGEGLVPGGAGGVPGDVREGVNGRVQKRSTARKPYKRSIRAAMSALAHTGHLRLDYETACSSSSGSDGTPAHRYVFIQTTRQNWTGRIEIDPERQEISGSNPQRQDYRLGPDKPATFSGYFVSRFSEPFVSYGTSFGRDLSEDSRNASGENLGAYVQFSPKATRVEVRTGISFVSVEQAKKNLDLEIPDGTSFEDTVAQAKVAWLEKLGRVTIEGVNTTDKEHDQRTIWYTGLFHALQYPNDFSEPTGSDPDSPRTFYNGYTDSIHTSNESYYQSWSIWDTYRAEHSLLTLFAPERVNGMMRSLLNIFDWSGRLPMWANMVETNIMIATNADVILANALSRGFRSFNISKAWDAVRKDAYEPPKRDTELLYYDREPYTPYEVRAGLTSYMDHGWVDNDRWAESASRTLDYAFNDAACAIVARIAGEQEAAAALEKRAKNYANLWNPATQFMQPRNANGSFANETWGWTEGNKWAYTFDVPHDIEGLANFFKDGRAGMKTKLDEHFDGGHNMHSNEPSHHIPYLYSLIGHPNSAAERIRSIAWDNYNATSAGLSGNEDLGQMSAWYVFSSLGFYPVNSAGVGYVVGTPFFEKVTIRLPRGVTTGGEIGRDGDGGGEREVVIAAPGAMWKPYVRGLSVDGKAKDVPLITHGELVNARLVFFEMSDSPTDWGTGVDKRDCAVAVTSVYVTEPRKPNFRYTARTKKYCI</sequence>
<keyword evidence="5" id="KW-1185">Reference proteome</keyword>
<dbReference type="InterPro" id="IPR012939">
    <property type="entry name" value="Glyco_hydro_92"/>
</dbReference>
<dbReference type="Gene3D" id="3.30.2080.10">
    <property type="entry name" value="GH92 mannosidase domain"/>
    <property type="match status" value="1"/>
</dbReference>
<proteinExistence type="predicted"/>
<dbReference type="Pfam" id="PF17678">
    <property type="entry name" value="Glyco_hydro_92N"/>
    <property type="match status" value="1"/>
</dbReference>
<dbReference type="EMBL" id="JAWHQM010000125">
    <property type="protein sequence ID" value="KAK5637506.1"/>
    <property type="molecule type" value="Genomic_DNA"/>
</dbReference>
<feature type="domain" description="Glycosyl hydrolase family 92" evidence="2">
    <location>
        <begin position="350"/>
        <end position="834"/>
    </location>
</feature>
<dbReference type="Pfam" id="PF07971">
    <property type="entry name" value="Glyco_hydro_92"/>
    <property type="match status" value="1"/>
</dbReference>
<evidence type="ECO:0000259" key="3">
    <source>
        <dbReference type="Pfam" id="PF17678"/>
    </source>
</evidence>
<evidence type="ECO:0000256" key="1">
    <source>
        <dbReference type="SAM" id="SignalP"/>
    </source>
</evidence>
<keyword evidence="1" id="KW-0732">Signal</keyword>
<dbReference type="InterPro" id="IPR008928">
    <property type="entry name" value="6-hairpin_glycosidase_sf"/>
</dbReference>
<evidence type="ECO:0000259" key="2">
    <source>
        <dbReference type="Pfam" id="PF07971"/>
    </source>
</evidence>
<feature type="signal peptide" evidence="1">
    <location>
        <begin position="1"/>
        <end position="19"/>
    </location>
</feature>
<dbReference type="PANTHER" id="PTHR12143">
    <property type="entry name" value="PEPTIDE N-GLYCANASE PNGASE -RELATED"/>
    <property type="match status" value="1"/>
</dbReference>
<dbReference type="GO" id="GO:0000224">
    <property type="term" value="F:peptide-N4-(N-acetyl-beta-glucosaminyl)asparagine amidase activity"/>
    <property type="evidence" value="ECO:0007669"/>
    <property type="project" value="TreeGrafter"/>
</dbReference>
<evidence type="ECO:0008006" key="6">
    <source>
        <dbReference type="Google" id="ProtNLM"/>
    </source>
</evidence>
<dbReference type="PANTHER" id="PTHR12143:SF43">
    <property type="entry name" value="PUTATIVE-RELATED"/>
    <property type="match status" value="1"/>
</dbReference>
<evidence type="ECO:0000313" key="5">
    <source>
        <dbReference type="Proteomes" id="UP001305414"/>
    </source>
</evidence>
<dbReference type="GO" id="GO:0030246">
    <property type="term" value="F:carbohydrate binding"/>
    <property type="evidence" value="ECO:0007669"/>
    <property type="project" value="InterPro"/>
</dbReference>
<comment type="caution">
    <text evidence="4">The sequence shown here is derived from an EMBL/GenBank/DDBJ whole genome shotgun (WGS) entry which is preliminary data.</text>
</comment>
<dbReference type="InterPro" id="IPR005887">
    <property type="entry name" value="GH92_a_mannosidase_put"/>
</dbReference>
<dbReference type="Gene3D" id="2.70.98.10">
    <property type="match status" value="2"/>
</dbReference>
<dbReference type="GO" id="GO:0005634">
    <property type="term" value="C:nucleus"/>
    <property type="evidence" value="ECO:0007669"/>
    <property type="project" value="TreeGrafter"/>
</dbReference>
<reference evidence="4 5" key="1">
    <citation type="submission" date="2023-10" db="EMBL/GenBank/DDBJ databases">
        <title>Draft genome sequence of Xylaria bambusicola isolate GMP-LS, the root and basal stem rot pathogen of sugarcane in Indonesia.</title>
        <authorList>
            <person name="Selvaraj P."/>
            <person name="Muralishankar V."/>
            <person name="Muruganantham S."/>
            <person name="Sp S."/>
            <person name="Haryani S."/>
            <person name="Lau K.J.X."/>
            <person name="Naqvi N.I."/>
        </authorList>
    </citation>
    <scope>NUCLEOTIDE SEQUENCE [LARGE SCALE GENOMIC DNA]</scope>
    <source>
        <strain evidence="4">GMP-LS</strain>
    </source>
</reference>
<name>A0AAN7ZE53_9PEZI</name>
<protein>
    <recommendedName>
        <fullName evidence="6">Glycoside hydrolase family 92 protein</fullName>
    </recommendedName>
</protein>
<organism evidence="4 5">
    <name type="scientific">Xylaria bambusicola</name>
    <dbReference type="NCBI Taxonomy" id="326684"/>
    <lineage>
        <taxon>Eukaryota</taxon>
        <taxon>Fungi</taxon>
        <taxon>Dikarya</taxon>
        <taxon>Ascomycota</taxon>
        <taxon>Pezizomycotina</taxon>
        <taxon>Sordariomycetes</taxon>
        <taxon>Xylariomycetidae</taxon>
        <taxon>Xylariales</taxon>
        <taxon>Xylariaceae</taxon>
        <taxon>Xylaria</taxon>
    </lineage>
</organism>
<dbReference type="Gene3D" id="1.20.1610.10">
    <property type="entry name" value="alpha-1,2-mannosidases domains"/>
    <property type="match status" value="1"/>
</dbReference>
<dbReference type="GO" id="GO:0005975">
    <property type="term" value="P:carbohydrate metabolic process"/>
    <property type="evidence" value="ECO:0007669"/>
    <property type="project" value="InterPro"/>
</dbReference>
<accession>A0AAN7ZE53</accession>
<dbReference type="InterPro" id="IPR014718">
    <property type="entry name" value="GH-type_carb-bd"/>
</dbReference>
<feature type="domain" description="Glycosyl hydrolase family 92 N-terminal" evidence="3">
    <location>
        <begin position="48"/>
        <end position="344"/>
    </location>
</feature>
<dbReference type="AlphaFoldDB" id="A0AAN7ZE53"/>
<dbReference type="GO" id="GO:0006516">
    <property type="term" value="P:glycoprotein catabolic process"/>
    <property type="evidence" value="ECO:0007669"/>
    <property type="project" value="TreeGrafter"/>
</dbReference>
<gene>
    <name evidence="4" type="ORF">RRF57_013221</name>
</gene>
<evidence type="ECO:0000313" key="4">
    <source>
        <dbReference type="EMBL" id="KAK5637506.1"/>
    </source>
</evidence>
<dbReference type="GO" id="GO:0005829">
    <property type="term" value="C:cytosol"/>
    <property type="evidence" value="ECO:0007669"/>
    <property type="project" value="TreeGrafter"/>
</dbReference>
<dbReference type="NCBIfam" id="TIGR01180">
    <property type="entry name" value="aman2_put"/>
    <property type="match status" value="1"/>
</dbReference>
<dbReference type="Proteomes" id="UP001305414">
    <property type="component" value="Unassembled WGS sequence"/>
</dbReference>
<feature type="chain" id="PRO_5042856118" description="Glycoside hydrolase family 92 protein" evidence="1">
    <location>
        <begin position="20"/>
        <end position="877"/>
    </location>
</feature>
<dbReference type="Gene3D" id="1.20.1050.60">
    <property type="entry name" value="alpha-1,2-mannosidase"/>
    <property type="match status" value="1"/>
</dbReference>